<evidence type="ECO:0000313" key="3">
    <source>
        <dbReference type="Proteomes" id="UP000215694"/>
    </source>
</evidence>
<evidence type="ECO:0000313" key="2">
    <source>
        <dbReference type="EMBL" id="RDY27704.1"/>
    </source>
</evidence>
<dbReference type="InterPro" id="IPR010093">
    <property type="entry name" value="SinI_DNA-bd"/>
</dbReference>
<keyword evidence="2" id="KW-0238">DNA-binding</keyword>
<proteinExistence type="predicted"/>
<keyword evidence="3" id="KW-1185">Reference proteome</keyword>
<name>A0A371J4T5_9FIRM</name>
<reference evidence="2 3" key="1">
    <citation type="journal article" date="2017" name="Genome Announc.">
        <title>Draft Genome Sequence of Romboutsia weinsteinii sp. nov. Strain CCRI-19649(T) Isolated from Surface Water.</title>
        <authorList>
            <person name="Maheux A.F."/>
            <person name="Boudreau D.K."/>
            <person name="Berube E."/>
            <person name="Boissinot M."/>
            <person name="Cantin P."/>
            <person name="Raymond F."/>
            <person name="Corbeil J."/>
            <person name="Omar R.F."/>
            <person name="Bergeron M.G."/>
        </authorList>
    </citation>
    <scope>NUCLEOTIDE SEQUENCE [LARGE SCALE GENOMIC DNA]</scope>
    <source>
        <strain evidence="2 3">CCRI-19649</strain>
    </source>
</reference>
<protein>
    <submittedName>
        <fullName evidence="2">DNA-binding protein</fullName>
    </submittedName>
</protein>
<dbReference type="Pfam" id="PF12728">
    <property type="entry name" value="HTH_17"/>
    <property type="match status" value="1"/>
</dbReference>
<dbReference type="SUPFAM" id="SSF46955">
    <property type="entry name" value="Putative DNA-binding domain"/>
    <property type="match status" value="1"/>
</dbReference>
<dbReference type="InterPro" id="IPR041657">
    <property type="entry name" value="HTH_17"/>
</dbReference>
<dbReference type="NCBIfam" id="TIGR01764">
    <property type="entry name" value="excise"/>
    <property type="match status" value="1"/>
</dbReference>
<dbReference type="GO" id="GO:0003677">
    <property type="term" value="F:DNA binding"/>
    <property type="evidence" value="ECO:0007669"/>
    <property type="project" value="UniProtKB-KW"/>
</dbReference>
<dbReference type="EMBL" id="NOJY02000011">
    <property type="protein sequence ID" value="RDY27704.1"/>
    <property type="molecule type" value="Genomic_DNA"/>
</dbReference>
<organism evidence="2 3">
    <name type="scientific">Romboutsia weinsteinii</name>
    <dbReference type="NCBI Taxonomy" id="2020949"/>
    <lineage>
        <taxon>Bacteria</taxon>
        <taxon>Bacillati</taxon>
        <taxon>Bacillota</taxon>
        <taxon>Clostridia</taxon>
        <taxon>Peptostreptococcales</taxon>
        <taxon>Peptostreptococcaceae</taxon>
        <taxon>Romboutsia</taxon>
    </lineage>
</organism>
<dbReference type="OrthoDB" id="26294at2"/>
<dbReference type="AlphaFoldDB" id="A0A371J4T5"/>
<comment type="caution">
    <text evidence="2">The sequence shown here is derived from an EMBL/GenBank/DDBJ whole genome shotgun (WGS) entry which is preliminary data.</text>
</comment>
<feature type="domain" description="Helix-turn-helix" evidence="1">
    <location>
        <begin position="5"/>
        <end position="54"/>
    </location>
</feature>
<evidence type="ECO:0000259" key="1">
    <source>
        <dbReference type="Pfam" id="PF12728"/>
    </source>
</evidence>
<sequence length="162" mass="19007">MEEKFYTIDQIAEILGMHHKTIRKFITEGKLRANKVGKQWRISGHDLSIFMENNNVKISNKTEVENEKIEFSTRNVDSNNRVNKINISTVVDVNEVDIDEYRRISNMLLAVMNSKNSKMSNSTINIKHYQNERNLKVMLWGDTNFTKEMLDFISMLTQNNDM</sequence>
<gene>
    <name evidence="2" type="ORF">CHL78_008255</name>
</gene>
<accession>A0A371J4T5</accession>
<dbReference type="Proteomes" id="UP000215694">
    <property type="component" value="Unassembled WGS sequence"/>
</dbReference>
<dbReference type="InterPro" id="IPR009061">
    <property type="entry name" value="DNA-bd_dom_put_sf"/>
</dbReference>